<reference evidence="1 2" key="1">
    <citation type="submission" date="2019-05" db="EMBL/GenBank/DDBJ databases">
        <title>Emergence of the Ug99 lineage of the wheat stem rust pathogen through somatic hybridization.</title>
        <authorList>
            <person name="Li F."/>
            <person name="Upadhyaya N.M."/>
            <person name="Sperschneider J."/>
            <person name="Matny O."/>
            <person name="Nguyen-Phuc H."/>
            <person name="Mago R."/>
            <person name="Raley C."/>
            <person name="Miller M.E."/>
            <person name="Silverstein K.A.T."/>
            <person name="Henningsen E."/>
            <person name="Hirsch C.D."/>
            <person name="Visser B."/>
            <person name="Pretorius Z.A."/>
            <person name="Steffenson B.J."/>
            <person name="Schwessinger B."/>
            <person name="Dodds P.N."/>
            <person name="Figueroa M."/>
        </authorList>
    </citation>
    <scope>NUCLEOTIDE SEQUENCE [LARGE SCALE GENOMIC DNA]</scope>
    <source>
        <strain evidence="1 2">Ug99</strain>
    </source>
</reference>
<evidence type="ECO:0000313" key="1">
    <source>
        <dbReference type="EMBL" id="KAA1109691.1"/>
    </source>
</evidence>
<evidence type="ECO:0000313" key="2">
    <source>
        <dbReference type="Proteomes" id="UP000325313"/>
    </source>
</evidence>
<accession>A0A5B0Q919</accession>
<comment type="caution">
    <text evidence="1">The sequence shown here is derived from an EMBL/GenBank/DDBJ whole genome shotgun (WGS) entry which is preliminary data.</text>
</comment>
<dbReference type="EMBL" id="VDEP01000304">
    <property type="protein sequence ID" value="KAA1109691.1"/>
    <property type="molecule type" value="Genomic_DNA"/>
</dbReference>
<organism evidence="1 2">
    <name type="scientific">Puccinia graminis f. sp. tritici</name>
    <dbReference type="NCBI Taxonomy" id="56615"/>
    <lineage>
        <taxon>Eukaryota</taxon>
        <taxon>Fungi</taxon>
        <taxon>Dikarya</taxon>
        <taxon>Basidiomycota</taxon>
        <taxon>Pucciniomycotina</taxon>
        <taxon>Pucciniomycetes</taxon>
        <taxon>Pucciniales</taxon>
        <taxon>Pucciniaceae</taxon>
        <taxon>Puccinia</taxon>
    </lineage>
</organism>
<protein>
    <submittedName>
        <fullName evidence="1">Uncharacterized protein</fullName>
    </submittedName>
</protein>
<proteinExistence type="predicted"/>
<dbReference type="Proteomes" id="UP000325313">
    <property type="component" value="Unassembled WGS sequence"/>
</dbReference>
<dbReference type="AlphaFoldDB" id="A0A5B0Q919"/>
<gene>
    <name evidence="1" type="ORF">PGTUg99_031681</name>
</gene>
<name>A0A5B0Q919_PUCGR</name>
<sequence length="636" mass="73366">MPGYLHSTSLLFKYVTIVIYLTKLPIQCSAASLSKRSMNTRDEKMIEFLPQAGKSKHVDEGMESHGGNHNSWESFDPMEIEIGINERMSKVPKESTINIGINAPHSRKITLEDTEESIKEMSLEEFVEMAKVVFGLKADEMDSLKNHLRLTFQEKDWTNMQNKEFSHKAIKNTLLWGLRRDIGDEFWGPRDTIDKATENLISHVNKLQNGKIEGSLNIKIPPMNGVLDPIQTPKLSHVSREKSIENLEKMSVNEWFILSKDIFGVEDKDKEKFIGYFENIFKKDKLLCGFNGEKPWHQYMIIKGFIWCWQHGYKTQFDNFGKTIDDIVECVITELNNIENGTPDNFDQPLKQTHMALVKMVSDNGKYYEKILHKVQESGSENSGTVNDKLKSGAQHMQYIKQINHKFESTHQKESNNKLLIAGSLENKEGSMKDISLERFVQLTPRILGIQDYKVNMLKNHLIENKDVMGEPGEENWPSNLIITTLEWIWENKLEKSKKYSQRPIQDYHNLVESVISEFNYIQMEDSVSREIGFIESEESSSFLAYIKWIKNAFELDEKATLTLKERLGLCIPLLNQGSSQLPWLHQLINFTIERLPSESKIGGKDLRAAWDQDQLIKAFVTKIHALKSAQATERI</sequence>